<feature type="compositionally biased region" description="Low complexity" evidence="1">
    <location>
        <begin position="235"/>
        <end position="250"/>
    </location>
</feature>
<dbReference type="AlphaFoldDB" id="K5XYN1"/>
<feature type="compositionally biased region" description="Basic and acidic residues" evidence="1">
    <location>
        <begin position="504"/>
        <end position="516"/>
    </location>
</feature>
<proteinExistence type="predicted"/>
<dbReference type="eggNOG" id="ENOG502SAMI">
    <property type="taxonomic scope" value="Eukaryota"/>
</dbReference>
<feature type="region of interest" description="Disordered" evidence="1">
    <location>
        <begin position="196"/>
        <end position="265"/>
    </location>
</feature>
<sequence length="582" mass="64712">MPVDQGSCEADAVQSSLLAETGNGTITFDNQKSIDNPEEPSDSMNGAPQTVKKSPFLLHTHHEEVNTGEEHSDLDEVPEGAYMHQTHVDEPCTESTESQDKPLVAEGFNATTIKEKEAETTPVPPSENEVDLEEGNGMCLAIKRDHQVQKVNLRDHTPKSVHEIIEGLEEKASNLDMDTQNMSLQCAHQVMNEVNEVQTRSQENQADDHPSSPIDFPSPWLDDTSSMGTRRESLRSSSPMPVPSSPFTSDPTPPSSLPSSPLIDGATDITVPLVAQDKLTQPNELHSGDDDHPSTVDIPVVAVLGTRLEQECKEQTIRSALPNPRRPTAISQRKQHEKLSRPFRPPALVASKRDPKDNVNKDEAQNDAISQYTTPPRRVLKSSPVNEAQDRSKHKTLGTAIQFKSPLISRDGLEVDSSVRLTPTIQMLERKLQILKRAIKVKEDNQEDLLRGLITKWTEAGREVAWEVWEMVKNSADGGQNDFSGIGGKRMYKEGWGWEMGSDKRFKEGEDRKPHSENVNNGLEDSDSTERVDLMKGIDEDEDLDRPHDTLGTMLRQLGIDPQTLGWNDEEEAFQEVTEGIC</sequence>
<name>K5XYN1_AGABU</name>
<organism evidence="2 3">
    <name type="scientific">Agaricus bisporus var. burnettii (strain JB137-S8 / ATCC MYA-4627 / FGSC 10392)</name>
    <name type="common">White button mushroom</name>
    <dbReference type="NCBI Taxonomy" id="597362"/>
    <lineage>
        <taxon>Eukaryota</taxon>
        <taxon>Fungi</taxon>
        <taxon>Dikarya</taxon>
        <taxon>Basidiomycota</taxon>
        <taxon>Agaricomycotina</taxon>
        <taxon>Agaricomycetes</taxon>
        <taxon>Agaricomycetidae</taxon>
        <taxon>Agaricales</taxon>
        <taxon>Agaricineae</taxon>
        <taxon>Agaricaceae</taxon>
        <taxon>Agaricus</taxon>
    </lineage>
</organism>
<feature type="region of interest" description="Disordered" evidence="1">
    <location>
        <begin position="315"/>
        <end position="369"/>
    </location>
</feature>
<feature type="region of interest" description="Disordered" evidence="1">
    <location>
        <begin position="504"/>
        <end position="531"/>
    </location>
</feature>
<dbReference type="Proteomes" id="UP000008493">
    <property type="component" value="Unassembled WGS sequence"/>
</dbReference>
<feature type="compositionally biased region" description="Polar residues" evidence="1">
    <location>
        <begin position="13"/>
        <end position="34"/>
    </location>
</feature>
<dbReference type="OMA" id="DEPCTES"/>
<accession>K5XYN1</accession>
<dbReference type="STRING" id="597362.K5XYN1"/>
<dbReference type="HOGENOM" id="CLU_469256_0_0_1"/>
<reference evidence="3" key="1">
    <citation type="journal article" date="2012" name="Proc. Natl. Acad. Sci. U.S.A.">
        <title>Genome sequence of the button mushroom Agaricus bisporus reveals mechanisms governing adaptation to a humic-rich ecological niche.</title>
        <authorList>
            <person name="Morin E."/>
            <person name="Kohler A."/>
            <person name="Baker A.R."/>
            <person name="Foulongne-Oriol M."/>
            <person name="Lombard V."/>
            <person name="Nagy L.G."/>
            <person name="Ohm R.A."/>
            <person name="Patyshakuliyeva A."/>
            <person name="Brun A."/>
            <person name="Aerts A.L."/>
            <person name="Bailey A.M."/>
            <person name="Billette C."/>
            <person name="Coutinho P.M."/>
            <person name="Deakin G."/>
            <person name="Doddapaneni H."/>
            <person name="Floudas D."/>
            <person name="Grimwood J."/>
            <person name="Hilden K."/>
            <person name="Kuees U."/>
            <person name="LaButti K.M."/>
            <person name="Lapidus A."/>
            <person name="Lindquist E.A."/>
            <person name="Lucas S.M."/>
            <person name="Murat C."/>
            <person name="Riley R.W."/>
            <person name="Salamov A.A."/>
            <person name="Schmutz J."/>
            <person name="Subramanian V."/>
            <person name="Woesten H.A.B."/>
            <person name="Xu J."/>
            <person name="Eastwood D.C."/>
            <person name="Foster G.D."/>
            <person name="Sonnenberg A.S."/>
            <person name="Cullen D."/>
            <person name="de Vries R.P."/>
            <person name="Lundell T."/>
            <person name="Hibbett D.S."/>
            <person name="Henrissat B."/>
            <person name="Burton K.S."/>
            <person name="Kerrigan R.W."/>
            <person name="Challen M.P."/>
            <person name="Grigoriev I.V."/>
            <person name="Martin F."/>
        </authorList>
    </citation>
    <scope>NUCLEOTIDE SEQUENCE [LARGE SCALE GENOMIC DNA]</scope>
    <source>
        <strain evidence="3">JB137-S8 / ATCC MYA-4627 / FGSC 10392</strain>
    </source>
</reference>
<dbReference type="KEGG" id="abp:AGABI1DRAFT106649"/>
<dbReference type="InParanoid" id="K5XYN1"/>
<feature type="compositionally biased region" description="Basic and acidic residues" evidence="1">
    <location>
        <begin position="351"/>
        <end position="364"/>
    </location>
</feature>
<dbReference type="OrthoDB" id="27934at2759"/>
<evidence type="ECO:0000256" key="1">
    <source>
        <dbReference type="SAM" id="MobiDB-lite"/>
    </source>
</evidence>
<dbReference type="RefSeq" id="XP_007329619.1">
    <property type="nucleotide sequence ID" value="XM_007329557.1"/>
</dbReference>
<feature type="region of interest" description="Disordered" evidence="1">
    <location>
        <begin position="1"/>
        <end position="57"/>
    </location>
</feature>
<protein>
    <submittedName>
        <fullName evidence="2">Uncharacterized protein</fullName>
    </submittedName>
</protein>
<feature type="compositionally biased region" description="Polar residues" evidence="1">
    <location>
        <begin position="42"/>
        <end position="52"/>
    </location>
</feature>
<keyword evidence="3" id="KW-1185">Reference proteome</keyword>
<dbReference type="EMBL" id="JH971389">
    <property type="protein sequence ID" value="EKM80480.1"/>
    <property type="molecule type" value="Genomic_DNA"/>
</dbReference>
<evidence type="ECO:0000313" key="3">
    <source>
        <dbReference type="Proteomes" id="UP000008493"/>
    </source>
</evidence>
<gene>
    <name evidence="2" type="ORF">AGABI1DRAFT_106649</name>
</gene>
<dbReference type="Gene3D" id="6.10.140.1020">
    <property type="match status" value="1"/>
</dbReference>
<evidence type="ECO:0000313" key="2">
    <source>
        <dbReference type="EMBL" id="EKM80480.1"/>
    </source>
</evidence>
<dbReference type="GeneID" id="18822301"/>